<keyword evidence="1" id="KW-0732">Signal</keyword>
<feature type="domain" description="Cadherin" evidence="2">
    <location>
        <begin position="489"/>
        <end position="573"/>
    </location>
</feature>
<dbReference type="SUPFAM" id="SSF49313">
    <property type="entry name" value="Cadherin-like"/>
    <property type="match status" value="1"/>
</dbReference>
<dbReference type="GO" id="GO:0016020">
    <property type="term" value="C:membrane"/>
    <property type="evidence" value="ECO:0007669"/>
    <property type="project" value="InterPro"/>
</dbReference>
<dbReference type="GO" id="GO:0005509">
    <property type="term" value="F:calcium ion binding"/>
    <property type="evidence" value="ECO:0007669"/>
    <property type="project" value="InterPro"/>
</dbReference>
<dbReference type="STRING" id="504487.JCM19538_2378"/>
<proteinExistence type="predicted"/>
<dbReference type="EMBL" id="BBNR01000038">
    <property type="protein sequence ID" value="GAL69091.1"/>
    <property type="molecule type" value="Genomic_DNA"/>
</dbReference>
<dbReference type="InterPro" id="IPR002126">
    <property type="entry name" value="Cadherin-like_dom"/>
</dbReference>
<evidence type="ECO:0000256" key="1">
    <source>
        <dbReference type="SAM" id="SignalP"/>
    </source>
</evidence>
<comment type="caution">
    <text evidence="3">The sequence shown here is derived from an EMBL/GenBank/DDBJ whole genome shotgun (WGS) entry which is preliminary data.</text>
</comment>
<sequence>MKRITLSFIFLISILNFNISAQEIGANDFRISDMGTDGDPNVDGDKAQIAFNSTTNQYLVVWEGDDINGEQEIYGQLINATTGAEIGSDFRISNMVSSGTVDFRASRPSVAYNVTNNEFLVVWSGDTNSGSLINDDVEIFGQRISATGTEIGSDFRISDANGTGNILGIATNPKVVWNAADNEYLVVWAATDPEIGLVYLEYEIFGQRLSNTGVEIGTNDFKISDMAGSGAQDPDALNPDVAWNSTDNNYMVVWQGSESTSNGIEIYAQRLSNTGAEIGTNDFVISDMGDSNTDYAASNPEIAYNATDNEYMVVWQSDDNTSPLVNNENEIFGQRLSSLGAEIGSDFRISTMGDDTETNPSTRDNFRAGQPEIAWSSSNNVYMVVWEGEDDTEALGDGEVEIFGRILSNTSALLGSQLRLSNLGGEGNSNYDAGYPALAHDTSGNCLIVFEGDNQLGTLFDNEEEIWGQRFTISTANSTPLEIFANPPTIESGTTTGIKISDLFTVDADQSNTFTYTLVAGTGSTDNTSFTISGSDLVANTSFDFSTKATYNIRVEVNDGTNSFQQALTLTVNEPVTTLVGNELE</sequence>
<accession>A0A090VWK3</accession>
<dbReference type="PROSITE" id="PS50268">
    <property type="entry name" value="CADHERIN_2"/>
    <property type="match status" value="1"/>
</dbReference>
<protein>
    <recommendedName>
        <fullName evidence="2">Cadherin domain-containing protein</fullName>
    </recommendedName>
</protein>
<evidence type="ECO:0000313" key="3">
    <source>
        <dbReference type="EMBL" id="GAL69091.1"/>
    </source>
</evidence>
<dbReference type="AlphaFoldDB" id="A0A090VWK3"/>
<reference evidence="3 4" key="1">
    <citation type="journal article" date="2014" name="Genome Announc.">
        <title>Draft Genome Sequence of Marine Flavobacterium Jejuia pallidilutea Strain 11shimoA1 and Pigmentation Mutants.</title>
        <authorList>
            <person name="Takatani N."/>
            <person name="Nakanishi M."/>
            <person name="Meirelles P."/>
            <person name="Mino S."/>
            <person name="Suda W."/>
            <person name="Oshima K."/>
            <person name="Hattori M."/>
            <person name="Ohkuma M."/>
            <person name="Hosokawa M."/>
            <person name="Miyashita K."/>
            <person name="Thompson F.L."/>
            <person name="Niwa A."/>
            <person name="Sawabe T."/>
            <person name="Sawabe T."/>
        </authorList>
    </citation>
    <scope>NUCLEOTIDE SEQUENCE [LARGE SCALE GENOMIC DNA]</scope>
    <source>
        <strain evidence="3 4">JCM 19301</strain>
    </source>
</reference>
<evidence type="ECO:0000259" key="2">
    <source>
        <dbReference type="PROSITE" id="PS50268"/>
    </source>
</evidence>
<gene>
    <name evidence="3" type="ORF">JCM19301_163</name>
</gene>
<dbReference type="InterPro" id="IPR015919">
    <property type="entry name" value="Cadherin-like_sf"/>
</dbReference>
<dbReference type="RefSeq" id="WP_042247028.1">
    <property type="nucleotide sequence ID" value="NZ_BBNR01000038.1"/>
</dbReference>
<name>A0A090VWK3_9FLAO</name>
<organism evidence="3 4">
    <name type="scientific">Jejuia pallidilutea</name>
    <dbReference type="NCBI Taxonomy" id="504487"/>
    <lineage>
        <taxon>Bacteria</taxon>
        <taxon>Pseudomonadati</taxon>
        <taxon>Bacteroidota</taxon>
        <taxon>Flavobacteriia</taxon>
        <taxon>Flavobacteriales</taxon>
        <taxon>Flavobacteriaceae</taxon>
        <taxon>Jejuia</taxon>
    </lineage>
</organism>
<evidence type="ECO:0000313" key="4">
    <source>
        <dbReference type="Proteomes" id="UP000029641"/>
    </source>
</evidence>
<dbReference type="Gene3D" id="2.60.40.60">
    <property type="entry name" value="Cadherins"/>
    <property type="match status" value="1"/>
</dbReference>
<dbReference type="GO" id="GO:0007156">
    <property type="term" value="P:homophilic cell adhesion via plasma membrane adhesion molecules"/>
    <property type="evidence" value="ECO:0007669"/>
    <property type="project" value="InterPro"/>
</dbReference>
<feature type="signal peptide" evidence="1">
    <location>
        <begin position="1"/>
        <end position="21"/>
    </location>
</feature>
<feature type="chain" id="PRO_5001867348" description="Cadherin domain-containing protein" evidence="1">
    <location>
        <begin position="22"/>
        <end position="585"/>
    </location>
</feature>
<dbReference type="Proteomes" id="UP000029641">
    <property type="component" value="Unassembled WGS sequence"/>
</dbReference>